<evidence type="ECO:0000313" key="3">
    <source>
        <dbReference type="EMBL" id="SHH57126.1"/>
    </source>
</evidence>
<dbReference type="SUPFAM" id="SSF100950">
    <property type="entry name" value="NagB/RpiA/CoA transferase-like"/>
    <property type="match status" value="1"/>
</dbReference>
<dbReference type="GO" id="GO:0042802">
    <property type="term" value="F:identical protein binding"/>
    <property type="evidence" value="ECO:0007669"/>
    <property type="project" value="TreeGrafter"/>
</dbReference>
<dbReference type="GO" id="GO:0005737">
    <property type="term" value="C:cytoplasm"/>
    <property type="evidence" value="ECO:0007669"/>
    <property type="project" value="TreeGrafter"/>
</dbReference>
<dbReference type="InterPro" id="IPR037171">
    <property type="entry name" value="NagB/RpiA_transferase-like"/>
</dbReference>
<dbReference type="InterPro" id="IPR004547">
    <property type="entry name" value="Glucosamine6P_isomerase"/>
</dbReference>
<dbReference type="OrthoDB" id="9791139at2"/>
<name>A0A1M5U2P3_9BACT</name>
<dbReference type="Proteomes" id="UP000184212">
    <property type="component" value="Unassembled WGS sequence"/>
</dbReference>
<dbReference type="STRING" id="947013.SAMN04488109_4418"/>
<evidence type="ECO:0000256" key="1">
    <source>
        <dbReference type="ARBA" id="ARBA00022801"/>
    </source>
</evidence>
<proteinExistence type="predicted"/>
<dbReference type="CDD" id="cd01399">
    <property type="entry name" value="GlcN6P_deaminase"/>
    <property type="match status" value="1"/>
</dbReference>
<dbReference type="PANTHER" id="PTHR11280">
    <property type="entry name" value="GLUCOSAMINE-6-PHOSPHATE ISOMERASE"/>
    <property type="match status" value="1"/>
</dbReference>
<dbReference type="AlphaFoldDB" id="A0A1M5U2P3"/>
<keyword evidence="1" id="KW-0378">Hydrolase</keyword>
<gene>
    <name evidence="3" type="ORF">SAMN04488109_4418</name>
</gene>
<accession>A0A1M5U2P3</accession>
<dbReference type="GO" id="GO:0004342">
    <property type="term" value="F:glucosamine-6-phosphate deaminase activity"/>
    <property type="evidence" value="ECO:0007669"/>
    <property type="project" value="InterPro"/>
</dbReference>
<dbReference type="GO" id="GO:0019262">
    <property type="term" value="P:N-acetylneuraminate catabolic process"/>
    <property type="evidence" value="ECO:0007669"/>
    <property type="project" value="TreeGrafter"/>
</dbReference>
<keyword evidence="3" id="KW-0413">Isomerase</keyword>
<evidence type="ECO:0000259" key="2">
    <source>
        <dbReference type="Pfam" id="PF01182"/>
    </source>
</evidence>
<dbReference type="GO" id="GO:0016853">
    <property type="term" value="F:isomerase activity"/>
    <property type="evidence" value="ECO:0007669"/>
    <property type="project" value="UniProtKB-KW"/>
</dbReference>
<dbReference type="RefSeq" id="WP_073138285.1">
    <property type="nucleotide sequence ID" value="NZ_FQWQ01000003.1"/>
</dbReference>
<dbReference type="GO" id="GO:0005975">
    <property type="term" value="P:carbohydrate metabolic process"/>
    <property type="evidence" value="ECO:0007669"/>
    <property type="project" value="InterPro"/>
</dbReference>
<keyword evidence="4" id="KW-1185">Reference proteome</keyword>
<dbReference type="Gene3D" id="3.40.50.1360">
    <property type="match status" value="1"/>
</dbReference>
<protein>
    <submittedName>
        <fullName evidence="3">Galactosamine-6-phosphate isomerase</fullName>
    </submittedName>
</protein>
<reference evidence="3 4" key="1">
    <citation type="submission" date="2016-11" db="EMBL/GenBank/DDBJ databases">
        <authorList>
            <person name="Jaros S."/>
            <person name="Januszkiewicz K."/>
            <person name="Wedrychowicz H."/>
        </authorList>
    </citation>
    <scope>NUCLEOTIDE SEQUENCE [LARGE SCALE GENOMIC DNA]</scope>
    <source>
        <strain evidence="3 4">DSM 24574</strain>
    </source>
</reference>
<feature type="domain" description="Glucosamine/galactosamine-6-phosphate isomerase" evidence="2">
    <location>
        <begin position="11"/>
        <end position="225"/>
    </location>
</feature>
<organism evidence="3 4">
    <name type="scientific">Chryseolinea serpens</name>
    <dbReference type="NCBI Taxonomy" id="947013"/>
    <lineage>
        <taxon>Bacteria</taxon>
        <taxon>Pseudomonadati</taxon>
        <taxon>Bacteroidota</taxon>
        <taxon>Cytophagia</taxon>
        <taxon>Cytophagales</taxon>
        <taxon>Fulvivirgaceae</taxon>
        <taxon>Chryseolinea</taxon>
    </lineage>
</organism>
<dbReference type="Pfam" id="PF01182">
    <property type="entry name" value="Glucosamine_iso"/>
    <property type="match status" value="1"/>
</dbReference>
<sequence>MQTFIASNSKEFAQQTADFLFQRFVQKPDLIVALAAGETPLLPYTRLVEKLIHERVDLSRCTFIGLDEWVGIPPDNPGSCAYFLRNVVLDPLNIKSDRFKLFNSQAADLQQECRNMDAFILSRGVLDAIVVGIGMNGHIGFNEPGVSAKKYSHVIDLDANTKNVGQKYFSEHTALSKGITLGLQTLLDAKQAILLANGARKATIMRKALEGPLSIEVPASIMQQHANGFIFMDEAAAGELTMKQNGA</sequence>
<dbReference type="PANTHER" id="PTHR11280:SF5">
    <property type="entry name" value="GLUCOSAMINE-6-PHOSPHATE ISOMERASE"/>
    <property type="match status" value="1"/>
</dbReference>
<dbReference type="InterPro" id="IPR006148">
    <property type="entry name" value="Glc/Gal-6P_isomerase"/>
</dbReference>
<dbReference type="EMBL" id="FQWQ01000003">
    <property type="protein sequence ID" value="SHH57126.1"/>
    <property type="molecule type" value="Genomic_DNA"/>
</dbReference>
<evidence type="ECO:0000313" key="4">
    <source>
        <dbReference type="Proteomes" id="UP000184212"/>
    </source>
</evidence>
<dbReference type="GO" id="GO:0006046">
    <property type="term" value="P:N-acetylglucosamine catabolic process"/>
    <property type="evidence" value="ECO:0007669"/>
    <property type="project" value="TreeGrafter"/>
</dbReference>
<dbReference type="GO" id="GO:0006043">
    <property type="term" value="P:glucosamine catabolic process"/>
    <property type="evidence" value="ECO:0007669"/>
    <property type="project" value="TreeGrafter"/>
</dbReference>